<evidence type="ECO:0000256" key="1">
    <source>
        <dbReference type="SAM" id="Phobius"/>
    </source>
</evidence>
<keyword evidence="1" id="KW-0472">Membrane</keyword>
<dbReference type="RefSeq" id="WP_377489488.1">
    <property type="nucleotide sequence ID" value="NZ_JBHUOX010000022.1"/>
</dbReference>
<keyword evidence="1" id="KW-0812">Transmembrane</keyword>
<organism evidence="2 3">
    <name type="scientific">Pontibacter toksunensis</name>
    <dbReference type="NCBI Taxonomy" id="1332631"/>
    <lineage>
        <taxon>Bacteria</taxon>
        <taxon>Pseudomonadati</taxon>
        <taxon>Bacteroidota</taxon>
        <taxon>Cytophagia</taxon>
        <taxon>Cytophagales</taxon>
        <taxon>Hymenobacteraceae</taxon>
        <taxon>Pontibacter</taxon>
    </lineage>
</organism>
<gene>
    <name evidence="2" type="ORF">ACFS7Z_21710</name>
</gene>
<evidence type="ECO:0000313" key="2">
    <source>
        <dbReference type="EMBL" id="MFD3002996.1"/>
    </source>
</evidence>
<keyword evidence="1" id="KW-1133">Transmembrane helix</keyword>
<sequence>MTQSILKLISYIGLFLTVVPSLLVFAGVIELSFHKTLMLVGTLLWFLTAPFWMNKEKHPVSEA</sequence>
<reference evidence="3" key="1">
    <citation type="journal article" date="2019" name="Int. J. Syst. Evol. Microbiol.">
        <title>The Global Catalogue of Microorganisms (GCM) 10K type strain sequencing project: providing services to taxonomists for standard genome sequencing and annotation.</title>
        <authorList>
            <consortium name="The Broad Institute Genomics Platform"/>
            <consortium name="The Broad Institute Genome Sequencing Center for Infectious Disease"/>
            <person name="Wu L."/>
            <person name="Ma J."/>
        </authorList>
    </citation>
    <scope>NUCLEOTIDE SEQUENCE [LARGE SCALE GENOMIC DNA]</scope>
    <source>
        <strain evidence="3">KCTC 23984</strain>
    </source>
</reference>
<dbReference type="EMBL" id="JBHUOX010000022">
    <property type="protein sequence ID" value="MFD3002996.1"/>
    <property type="molecule type" value="Genomic_DNA"/>
</dbReference>
<dbReference type="Proteomes" id="UP001597641">
    <property type="component" value="Unassembled WGS sequence"/>
</dbReference>
<proteinExistence type="predicted"/>
<comment type="caution">
    <text evidence="2">The sequence shown here is derived from an EMBL/GenBank/DDBJ whole genome shotgun (WGS) entry which is preliminary data.</text>
</comment>
<accession>A0ABW6C1B8</accession>
<protein>
    <submittedName>
        <fullName evidence="2">Uncharacterized protein</fullName>
    </submittedName>
</protein>
<evidence type="ECO:0000313" key="3">
    <source>
        <dbReference type="Proteomes" id="UP001597641"/>
    </source>
</evidence>
<name>A0ABW6C1B8_9BACT</name>
<keyword evidence="3" id="KW-1185">Reference proteome</keyword>
<feature type="transmembrane region" description="Helical" evidence="1">
    <location>
        <begin position="6"/>
        <end position="29"/>
    </location>
</feature>